<accession>A0A6J5N7G0</accession>
<evidence type="ECO:0000313" key="1">
    <source>
        <dbReference type="EMBL" id="CAB4154853.1"/>
    </source>
</evidence>
<name>A0A6J5N7G0_9CAUD</name>
<gene>
    <name evidence="1" type="ORF">UFOVP645_35</name>
</gene>
<protein>
    <submittedName>
        <fullName evidence="1">Uncharacterized protein</fullName>
    </submittedName>
</protein>
<sequence>MKTPNNLKKPILKVKGYWLFKYGMDKNKFNEYIRQVADVQDIKPAVAKSTDGETMTVKYGDEWVELEPRVNPTLGFKFIKLKDQARPCELASHGCKNFPVNQIIEKRFVLNPEPHWRTRCASCGHYKHPGELSLVASSGEMISVSTRFFNYQNK</sequence>
<proteinExistence type="predicted"/>
<organism evidence="1">
    <name type="scientific">uncultured Caudovirales phage</name>
    <dbReference type="NCBI Taxonomy" id="2100421"/>
    <lineage>
        <taxon>Viruses</taxon>
        <taxon>Duplodnaviria</taxon>
        <taxon>Heunggongvirae</taxon>
        <taxon>Uroviricota</taxon>
        <taxon>Caudoviricetes</taxon>
        <taxon>Peduoviridae</taxon>
        <taxon>Maltschvirus</taxon>
        <taxon>Maltschvirus maltsch</taxon>
    </lineage>
</organism>
<reference evidence="1" key="1">
    <citation type="submission" date="2020-04" db="EMBL/GenBank/DDBJ databases">
        <authorList>
            <person name="Chiriac C."/>
            <person name="Salcher M."/>
            <person name="Ghai R."/>
            <person name="Kavagutti S V."/>
        </authorList>
    </citation>
    <scope>NUCLEOTIDE SEQUENCE</scope>
</reference>
<dbReference type="EMBL" id="LR796622">
    <property type="protein sequence ID" value="CAB4154853.1"/>
    <property type="molecule type" value="Genomic_DNA"/>
</dbReference>